<evidence type="ECO:0000313" key="9">
    <source>
        <dbReference type="Proteomes" id="UP001228044"/>
    </source>
</evidence>
<gene>
    <name evidence="5 8" type="primary">recX</name>
    <name evidence="8" type="ORF">QWJ38_01490</name>
</gene>
<dbReference type="PANTHER" id="PTHR33602:SF1">
    <property type="entry name" value="REGULATORY PROTEIN RECX FAMILY PROTEIN"/>
    <property type="match status" value="1"/>
</dbReference>
<evidence type="ECO:0000256" key="2">
    <source>
        <dbReference type="ARBA" id="ARBA00009695"/>
    </source>
</evidence>
<feature type="domain" description="RecX second three-helical" evidence="6">
    <location>
        <begin position="68"/>
        <end position="106"/>
    </location>
</feature>
<dbReference type="Pfam" id="PF21981">
    <property type="entry name" value="RecX_HTH3"/>
    <property type="match status" value="1"/>
</dbReference>
<accession>A0ABT8DKJ8</accession>
<evidence type="ECO:0000256" key="1">
    <source>
        <dbReference type="ARBA" id="ARBA00004496"/>
    </source>
</evidence>
<comment type="similarity">
    <text evidence="2 5">Belongs to the RecX family.</text>
</comment>
<dbReference type="HAMAP" id="MF_01114">
    <property type="entry name" value="RecX"/>
    <property type="match status" value="1"/>
</dbReference>
<evidence type="ECO:0000259" key="7">
    <source>
        <dbReference type="Pfam" id="PF21981"/>
    </source>
</evidence>
<evidence type="ECO:0000313" key="8">
    <source>
        <dbReference type="EMBL" id="MDN3918940.1"/>
    </source>
</evidence>
<dbReference type="Proteomes" id="UP001228044">
    <property type="component" value="Unassembled WGS sequence"/>
</dbReference>
<dbReference type="RefSeq" id="WP_290357265.1">
    <property type="nucleotide sequence ID" value="NZ_JAUHHC010000001.1"/>
</dbReference>
<dbReference type="Gene3D" id="1.10.10.10">
    <property type="entry name" value="Winged helix-like DNA-binding domain superfamily/Winged helix DNA-binding domain"/>
    <property type="match status" value="3"/>
</dbReference>
<comment type="subcellular location">
    <subcellularLocation>
        <location evidence="1 5">Cytoplasm</location>
    </subcellularLocation>
</comment>
<keyword evidence="9" id="KW-1185">Reference proteome</keyword>
<keyword evidence="4 5" id="KW-0963">Cytoplasm</keyword>
<proteinExistence type="inferred from homology"/>
<comment type="caution">
    <text evidence="8">The sequence shown here is derived from an EMBL/GenBank/DDBJ whole genome shotgun (WGS) entry which is preliminary data.</text>
</comment>
<dbReference type="EMBL" id="JAUHHC010000001">
    <property type="protein sequence ID" value="MDN3918940.1"/>
    <property type="molecule type" value="Genomic_DNA"/>
</dbReference>
<reference evidence="8 9" key="1">
    <citation type="submission" date="2023-06" db="EMBL/GenBank/DDBJ databases">
        <title>Pelomonas sp. PFR6 16S ribosomal RNA gene Genome sequencing and assembly.</title>
        <authorList>
            <person name="Woo H."/>
        </authorList>
    </citation>
    <scope>NUCLEOTIDE SEQUENCE [LARGE SCALE GENOMIC DNA]</scope>
    <source>
        <strain evidence="8 9">PFR6</strain>
    </source>
</reference>
<dbReference type="InterPro" id="IPR053924">
    <property type="entry name" value="RecX_HTH_2nd"/>
</dbReference>
<name>A0ABT8DKJ8_9BURK</name>
<dbReference type="InterPro" id="IPR053925">
    <property type="entry name" value="RecX_HTH_3rd"/>
</dbReference>
<comment type="function">
    <text evidence="5">Modulates RecA activity.</text>
</comment>
<organism evidence="8 9">
    <name type="scientific">Roseateles violae</name>
    <dbReference type="NCBI Taxonomy" id="3058042"/>
    <lineage>
        <taxon>Bacteria</taxon>
        <taxon>Pseudomonadati</taxon>
        <taxon>Pseudomonadota</taxon>
        <taxon>Betaproteobacteria</taxon>
        <taxon>Burkholderiales</taxon>
        <taxon>Sphaerotilaceae</taxon>
        <taxon>Roseateles</taxon>
    </lineage>
</organism>
<dbReference type="Pfam" id="PF02631">
    <property type="entry name" value="RecX_HTH2"/>
    <property type="match status" value="1"/>
</dbReference>
<dbReference type="NCBIfam" id="NF001055">
    <property type="entry name" value="PRK00117.2-5"/>
    <property type="match status" value="1"/>
</dbReference>
<dbReference type="InterPro" id="IPR036388">
    <property type="entry name" value="WH-like_DNA-bd_sf"/>
</dbReference>
<evidence type="ECO:0000256" key="3">
    <source>
        <dbReference type="ARBA" id="ARBA00018111"/>
    </source>
</evidence>
<sequence length="171" mass="19168">MKPLSLKARAIALLSQREHSRAELRRKLWRIAQAAPDAGDGDPDAAAEQASAEVDALLDWLQTQGYLSEARFVESRLHARTQRYGSLRIRQELAQHGLALDERQQAELGVTEFERARLVWRRKFGVGPSASVEGQAMDPAQRAKQIRFLTVRGFAPEIVRRVLRAADGSND</sequence>
<feature type="domain" description="RecX third three-helical" evidence="7">
    <location>
        <begin position="112"/>
        <end position="163"/>
    </location>
</feature>
<evidence type="ECO:0000256" key="4">
    <source>
        <dbReference type="ARBA" id="ARBA00022490"/>
    </source>
</evidence>
<dbReference type="PANTHER" id="PTHR33602">
    <property type="entry name" value="REGULATORY PROTEIN RECX FAMILY PROTEIN"/>
    <property type="match status" value="1"/>
</dbReference>
<dbReference type="InterPro" id="IPR003783">
    <property type="entry name" value="Regulatory_RecX"/>
</dbReference>
<evidence type="ECO:0000259" key="6">
    <source>
        <dbReference type="Pfam" id="PF02631"/>
    </source>
</evidence>
<evidence type="ECO:0000256" key="5">
    <source>
        <dbReference type="HAMAP-Rule" id="MF_01114"/>
    </source>
</evidence>
<protein>
    <recommendedName>
        <fullName evidence="3 5">Regulatory protein RecX</fullName>
    </recommendedName>
</protein>